<feature type="domain" description="EGF-like" evidence="5 6">
    <location>
        <begin position="91"/>
        <end position="102"/>
    </location>
</feature>
<evidence type="ECO:0000256" key="3">
    <source>
        <dbReference type="ARBA" id="ARBA00023157"/>
    </source>
</evidence>
<sequence length="378" mass="40995">MKFVVILGAILVASAYAACPNMCSGHGSCGNDDICTCYNNWGNGDETGGDCSQRICPFERAWVDSPSASNIGHALAECAGRGLCDRETGECECFEGYTGMGCQRTTCPNDCSGHGTCEYLKELRDAGTATTDVGDTFKWTGAAATTDPFAHDLTYLWDMDKTMGCKCDPLWTDVDCSRRMCPRSNYALYNNFNTDPEVQTITISNYTAQHSQFALTFRSRLNEEFTTTMLDASTLADNYNTGGSINATKDLVENALEKLPNFVLKDVAVSIDYMVDQNTADGVYDTLHIYVTFAGDQTTGDQYQLECITRECTAGCYPVITTGIGEPVDTSCTVSQNFTASSSNIECSGRGTCNYENGICECYEGYTDEACGTQTALV</sequence>
<evidence type="ECO:0000259" key="6">
    <source>
        <dbReference type="PROSITE" id="PS01186"/>
    </source>
</evidence>
<dbReference type="PROSITE" id="PS00022">
    <property type="entry name" value="EGF_1"/>
    <property type="match status" value="1"/>
</dbReference>
<keyword evidence="2" id="KW-0677">Repeat</keyword>
<reference evidence="7" key="1">
    <citation type="submission" date="2021-01" db="EMBL/GenBank/DDBJ databases">
        <authorList>
            <person name="Corre E."/>
            <person name="Pelletier E."/>
            <person name="Niang G."/>
            <person name="Scheremetjew M."/>
            <person name="Finn R."/>
            <person name="Kale V."/>
            <person name="Holt S."/>
            <person name="Cochrane G."/>
            <person name="Meng A."/>
            <person name="Brown T."/>
            <person name="Cohen L."/>
        </authorList>
    </citation>
    <scope>NUCLEOTIDE SEQUENCE</scope>
    <source>
        <strain evidence="7">CCMP1661</strain>
    </source>
</reference>
<evidence type="ECO:0000256" key="2">
    <source>
        <dbReference type="ARBA" id="ARBA00022737"/>
    </source>
</evidence>
<dbReference type="PROSITE" id="PS01186">
    <property type="entry name" value="EGF_2"/>
    <property type="match status" value="2"/>
</dbReference>
<keyword evidence="4" id="KW-0732">Signal</keyword>
<feature type="signal peptide" evidence="4">
    <location>
        <begin position="1"/>
        <end position="17"/>
    </location>
</feature>
<dbReference type="InterPro" id="IPR013111">
    <property type="entry name" value="EGF_extracell"/>
</dbReference>
<dbReference type="InterPro" id="IPR000742">
    <property type="entry name" value="EGF"/>
</dbReference>
<dbReference type="AlphaFoldDB" id="A0A7S2V5F2"/>
<proteinExistence type="predicted"/>
<feature type="chain" id="PRO_5030794900" description="EGF-like domain-containing protein" evidence="4">
    <location>
        <begin position="18"/>
        <end position="378"/>
    </location>
</feature>
<dbReference type="PANTHER" id="PTHR11219:SF69">
    <property type="entry name" value="TENEURIN-A"/>
    <property type="match status" value="1"/>
</dbReference>
<dbReference type="Pfam" id="PF07974">
    <property type="entry name" value="EGF_2"/>
    <property type="match status" value="1"/>
</dbReference>
<dbReference type="PANTHER" id="PTHR11219">
    <property type="entry name" value="TENEURIN AND N-ACETYLGLUCOSAMINE-1-PHOSPHODIESTER ALPHA-N-ACETYLGLUCOSAMINIDASE"/>
    <property type="match status" value="1"/>
</dbReference>
<feature type="domain" description="EGF-like" evidence="6">
    <location>
        <begin position="360"/>
        <end position="371"/>
    </location>
</feature>
<dbReference type="InterPro" id="IPR051216">
    <property type="entry name" value="Teneurin"/>
</dbReference>
<evidence type="ECO:0000259" key="5">
    <source>
        <dbReference type="PROSITE" id="PS00022"/>
    </source>
</evidence>
<evidence type="ECO:0000256" key="4">
    <source>
        <dbReference type="SAM" id="SignalP"/>
    </source>
</evidence>
<accession>A0A7S2V5F2</accession>
<dbReference type="EMBL" id="HBHR01021590">
    <property type="protein sequence ID" value="CAD9872977.1"/>
    <property type="molecule type" value="Transcribed_RNA"/>
</dbReference>
<evidence type="ECO:0000313" key="7">
    <source>
        <dbReference type="EMBL" id="CAD9872977.1"/>
    </source>
</evidence>
<keyword evidence="3" id="KW-1015">Disulfide bond</keyword>
<name>A0A7S2V5F2_9STRA</name>
<dbReference type="Pfam" id="PF23106">
    <property type="entry name" value="EGF_Teneurin"/>
    <property type="match status" value="1"/>
</dbReference>
<organism evidence="7">
    <name type="scientific">Fibrocapsa japonica</name>
    <dbReference type="NCBI Taxonomy" id="94617"/>
    <lineage>
        <taxon>Eukaryota</taxon>
        <taxon>Sar</taxon>
        <taxon>Stramenopiles</taxon>
        <taxon>Ochrophyta</taxon>
        <taxon>Raphidophyceae</taxon>
        <taxon>Chattonellales</taxon>
        <taxon>Chattonellaceae</taxon>
        <taxon>Fibrocapsa</taxon>
    </lineage>
</organism>
<gene>
    <name evidence="7" type="ORF">FJAP1339_LOCUS10989</name>
</gene>
<evidence type="ECO:0000256" key="1">
    <source>
        <dbReference type="ARBA" id="ARBA00022536"/>
    </source>
</evidence>
<dbReference type="Gene3D" id="2.10.25.10">
    <property type="entry name" value="Laminin"/>
    <property type="match status" value="2"/>
</dbReference>
<protein>
    <recommendedName>
        <fullName evidence="5 6">EGF-like domain-containing protein</fullName>
    </recommendedName>
</protein>
<keyword evidence="1" id="KW-0245">EGF-like domain</keyword>